<comment type="similarity">
    <text evidence="3 12">Belongs to the FAD-dependent oxidoreductase 2 family. NadB subfamily.</text>
</comment>
<comment type="subcellular location">
    <subcellularLocation>
        <location evidence="12">Cytoplasm</location>
    </subcellularLocation>
</comment>
<evidence type="ECO:0000256" key="7">
    <source>
        <dbReference type="ARBA" id="ARBA00022642"/>
    </source>
</evidence>
<dbReference type="NCBIfam" id="TIGR00551">
    <property type="entry name" value="nadB"/>
    <property type="match status" value="1"/>
</dbReference>
<evidence type="ECO:0000256" key="11">
    <source>
        <dbReference type="NCBIfam" id="TIGR00551"/>
    </source>
</evidence>
<keyword evidence="8 12" id="KW-0274">FAD</keyword>
<evidence type="ECO:0000256" key="5">
    <source>
        <dbReference type="ARBA" id="ARBA00021901"/>
    </source>
</evidence>
<dbReference type="PANTHER" id="PTHR42716">
    <property type="entry name" value="L-ASPARTATE OXIDASE"/>
    <property type="match status" value="1"/>
</dbReference>
<feature type="domain" description="Fumarate reductase/succinate dehydrogenase flavoprotein-like C-terminal" evidence="15">
    <location>
        <begin position="414"/>
        <end position="502"/>
    </location>
</feature>
<gene>
    <name evidence="16" type="primary">nadB</name>
    <name evidence="16" type="ORF">PJ311_13610</name>
</gene>
<proteinExistence type="inferred from homology"/>
<comment type="function">
    <text evidence="12">Catalyzes the oxidation of L-aspartate to iminoaspartate.</text>
</comment>
<comment type="caution">
    <text evidence="16">The sequence shown here is derived from an EMBL/GenBank/DDBJ whole genome shotgun (WGS) entry which is preliminary data.</text>
</comment>
<feature type="domain" description="FAD-dependent oxidoreductase 2 FAD-binding" evidence="14">
    <location>
        <begin position="6"/>
        <end position="370"/>
    </location>
</feature>
<dbReference type="InterPro" id="IPR003953">
    <property type="entry name" value="FAD-dep_OxRdtase_2_FAD-bd"/>
</dbReference>
<evidence type="ECO:0000256" key="6">
    <source>
        <dbReference type="ARBA" id="ARBA00022630"/>
    </source>
</evidence>
<dbReference type="EMBL" id="JAQKAB010000009">
    <property type="protein sequence ID" value="MDA7027621.1"/>
    <property type="molecule type" value="Genomic_DNA"/>
</dbReference>
<feature type="chain" id="PRO_5046940908" description="L-aspartate oxidase" evidence="13">
    <location>
        <begin position="21"/>
        <end position="524"/>
    </location>
</feature>
<dbReference type="SUPFAM" id="SSF46977">
    <property type="entry name" value="Succinate dehydrogenase/fumarate reductase flavoprotein C-terminal domain"/>
    <property type="match status" value="1"/>
</dbReference>
<comment type="catalytic activity">
    <reaction evidence="10">
        <text>L-aspartate + O2 = iminosuccinate + H2O2</text>
        <dbReference type="Rhea" id="RHEA:25876"/>
        <dbReference type="ChEBI" id="CHEBI:15379"/>
        <dbReference type="ChEBI" id="CHEBI:16240"/>
        <dbReference type="ChEBI" id="CHEBI:29991"/>
        <dbReference type="ChEBI" id="CHEBI:77875"/>
        <dbReference type="EC" id="1.4.3.16"/>
    </reaction>
    <physiologicalReaction direction="left-to-right" evidence="10">
        <dbReference type="Rhea" id="RHEA:25877"/>
    </physiologicalReaction>
</comment>
<dbReference type="EC" id="1.4.3.16" evidence="4 11"/>
<dbReference type="InterPro" id="IPR005288">
    <property type="entry name" value="NadB"/>
</dbReference>
<evidence type="ECO:0000256" key="12">
    <source>
        <dbReference type="RuleBase" id="RU362049"/>
    </source>
</evidence>
<evidence type="ECO:0000313" key="16">
    <source>
        <dbReference type="EMBL" id="MDA7027621.1"/>
    </source>
</evidence>
<keyword evidence="6 12" id="KW-0285">Flavoprotein</keyword>
<dbReference type="InterPro" id="IPR036188">
    <property type="entry name" value="FAD/NAD-bd_sf"/>
</dbReference>
<evidence type="ECO:0000256" key="3">
    <source>
        <dbReference type="ARBA" id="ARBA00008562"/>
    </source>
</evidence>
<dbReference type="NCBIfam" id="NF005978">
    <property type="entry name" value="PRK08071.1"/>
    <property type="match status" value="1"/>
</dbReference>
<keyword evidence="9 12" id="KW-0560">Oxidoreductase</keyword>
<dbReference type="RefSeq" id="WP_271341452.1">
    <property type="nucleotide sequence ID" value="NZ_JAQKAB010000009.1"/>
</dbReference>
<evidence type="ECO:0000256" key="2">
    <source>
        <dbReference type="ARBA" id="ARBA00004950"/>
    </source>
</evidence>
<organism evidence="16 17">
    <name type="scientific">Bacillus changyiensis</name>
    <dbReference type="NCBI Taxonomy" id="3004103"/>
    <lineage>
        <taxon>Bacteria</taxon>
        <taxon>Bacillati</taxon>
        <taxon>Bacillota</taxon>
        <taxon>Bacilli</taxon>
        <taxon>Bacillales</taxon>
        <taxon>Bacillaceae</taxon>
        <taxon>Bacillus</taxon>
    </lineage>
</organism>
<evidence type="ECO:0000313" key="17">
    <source>
        <dbReference type="Proteomes" id="UP001211894"/>
    </source>
</evidence>
<name>A0ABT4X863_9BACI</name>
<keyword evidence="7 12" id="KW-0662">Pyridine nucleotide biosynthesis</keyword>
<sequence length="524" mass="57151">MSGQTIIVVGAGAAALSLAAAMPPSYQVIVITKKSANDSNSTLAQGGIATSILAEDTSYSHIEDTLYAGCGHNHFDIVKGAITDGKRLVQELIKHHFPFDVDNDGNLELGKEGAHSINRILHAGGDATGRMLIQYLLKQLGEHVILKEYETAADLWVENGRCTGVWTKDSAGKTHLRKADHVVIAAGGCGHLFQINTNNRSVTSDGLSLAYRAGAELTDLEFVQFHPTLLISDGVSYGLVSEAVRGEGAVLINQNGQPVMEGVHPLKDLAPRDIVARVLHQKQTEGARLFLDIRNISNFESRFPTISSLCEKAGIPIEEGQIPVSPGMHFLMGGVSVNKWGETTVPNLYVIGESACTGFHGANRLASNSLLECLVFGRRAAERIQSKKNLPVVNKKLHNPEEVVFAVPESTLEDIQKKMTKFVSIVRTAPELLKMKNWLEQLPVQIINVKEITNEQLELSHVWQTAKLMTQSALLRTESRGGHYRSDFPVKEDAIWKGKQIIHSVDGIKIRKNEGIGDHAIVQA</sequence>
<evidence type="ECO:0000256" key="9">
    <source>
        <dbReference type="ARBA" id="ARBA00023002"/>
    </source>
</evidence>
<comment type="pathway">
    <text evidence="2 12">Cofactor biosynthesis; NAD(+) biosynthesis; iminoaspartate from L-aspartate (oxidase route): step 1/1.</text>
</comment>
<dbReference type="PANTHER" id="PTHR42716:SF2">
    <property type="entry name" value="L-ASPARTATE OXIDASE, CHLOROPLASTIC"/>
    <property type="match status" value="1"/>
</dbReference>
<dbReference type="GO" id="GO:0008734">
    <property type="term" value="F:L-aspartate oxidase activity"/>
    <property type="evidence" value="ECO:0007669"/>
    <property type="project" value="UniProtKB-EC"/>
</dbReference>
<dbReference type="Gene3D" id="3.90.700.10">
    <property type="entry name" value="Succinate dehydrogenase/fumarate reductase flavoprotein, catalytic domain"/>
    <property type="match status" value="1"/>
</dbReference>
<evidence type="ECO:0000259" key="15">
    <source>
        <dbReference type="Pfam" id="PF02910"/>
    </source>
</evidence>
<feature type="signal peptide" evidence="13">
    <location>
        <begin position="1"/>
        <end position="20"/>
    </location>
</feature>
<dbReference type="InterPro" id="IPR027477">
    <property type="entry name" value="Succ_DH/fumarate_Rdtase_cat_sf"/>
</dbReference>
<evidence type="ECO:0000256" key="10">
    <source>
        <dbReference type="ARBA" id="ARBA00048305"/>
    </source>
</evidence>
<keyword evidence="13" id="KW-0732">Signal</keyword>
<dbReference type="Gene3D" id="3.50.50.60">
    <property type="entry name" value="FAD/NAD(P)-binding domain"/>
    <property type="match status" value="1"/>
</dbReference>
<evidence type="ECO:0000256" key="8">
    <source>
        <dbReference type="ARBA" id="ARBA00022827"/>
    </source>
</evidence>
<evidence type="ECO:0000256" key="4">
    <source>
        <dbReference type="ARBA" id="ARBA00012173"/>
    </source>
</evidence>
<evidence type="ECO:0000256" key="1">
    <source>
        <dbReference type="ARBA" id="ARBA00001974"/>
    </source>
</evidence>
<dbReference type="SUPFAM" id="SSF56425">
    <property type="entry name" value="Succinate dehydrogenase/fumarate reductase flavoprotein, catalytic domain"/>
    <property type="match status" value="1"/>
</dbReference>
<comment type="cofactor">
    <cofactor evidence="1 12">
        <name>FAD</name>
        <dbReference type="ChEBI" id="CHEBI:57692"/>
    </cofactor>
</comment>
<dbReference type="SUPFAM" id="SSF51905">
    <property type="entry name" value="FAD/NAD(P)-binding domain"/>
    <property type="match status" value="1"/>
</dbReference>
<evidence type="ECO:0000256" key="13">
    <source>
        <dbReference type="SAM" id="SignalP"/>
    </source>
</evidence>
<protein>
    <recommendedName>
        <fullName evidence="5 11">L-aspartate oxidase</fullName>
        <ecNumber evidence="4 11">1.4.3.16</ecNumber>
    </recommendedName>
</protein>
<reference evidence="16 17" key="1">
    <citation type="submission" date="2023-01" db="EMBL/GenBank/DDBJ databases">
        <title>Bacillus changyiensis sp. nov., isolated from a coastal deposit.</title>
        <authorList>
            <person name="Xiao G."/>
            <person name="Lai Q."/>
            <person name="Hu Z."/>
            <person name="Shao Z."/>
        </authorList>
    </citation>
    <scope>NUCLEOTIDE SEQUENCE [LARGE SCALE GENOMIC DNA]</scope>
    <source>
        <strain evidence="16 17">CLL-7-23</strain>
    </source>
</reference>
<dbReference type="Pfam" id="PF02910">
    <property type="entry name" value="Succ_DH_flav_C"/>
    <property type="match status" value="1"/>
</dbReference>
<keyword evidence="17" id="KW-1185">Reference proteome</keyword>
<dbReference type="Pfam" id="PF00890">
    <property type="entry name" value="FAD_binding_2"/>
    <property type="match status" value="1"/>
</dbReference>
<dbReference type="InterPro" id="IPR037099">
    <property type="entry name" value="Fum_R/Succ_DH_flav-like_C_sf"/>
</dbReference>
<dbReference type="InterPro" id="IPR015939">
    <property type="entry name" value="Fum_Rdtase/Succ_DH_flav-like_C"/>
</dbReference>
<dbReference type="Proteomes" id="UP001211894">
    <property type="component" value="Unassembled WGS sequence"/>
</dbReference>
<dbReference type="Gene3D" id="1.20.58.100">
    <property type="entry name" value="Fumarate reductase/succinate dehydrogenase flavoprotein-like, C-terminal domain"/>
    <property type="match status" value="1"/>
</dbReference>
<evidence type="ECO:0000259" key="14">
    <source>
        <dbReference type="Pfam" id="PF00890"/>
    </source>
</evidence>
<accession>A0ABT4X863</accession>